<evidence type="ECO:0000256" key="7">
    <source>
        <dbReference type="ARBA" id="ARBA00023136"/>
    </source>
</evidence>
<evidence type="ECO:0000256" key="1">
    <source>
        <dbReference type="ARBA" id="ARBA00004651"/>
    </source>
</evidence>
<proteinExistence type="inferred from homology"/>
<feature type="transmembrane region" description="Helical" evidence="8">
    <location>
        <begin position="413"/>
        <end position="435"/>
    </location>
</feature>
<dbReference type="PROSITE" id="PS01116">
    <property type="entry name" value="XANTH_URACIL_PERMASE"/>
    <property type="match status" value="1"/>
</dbReference>
<comment type="subcellular location">
    <subcellularLocation>
        <location evidence="1">Cell membrane</location>
        <topology evidence="1">Multi-pass membrane protein</topology>
    </subcellularLocation>
</comment>
<gene>
    <name evidence="9" type="ORF">D3871_27960</name>
</gene>
<keyword evidence="10" id="KW-1185">Reference proteome</keyword>
<dbReference type="NCBIfam" id="NF037981">
    <property type="entry name" value="NCS2_1"/>
    <property type="match status" value="1"/>
</dbReference>
<evidence type="ECO:0000256" key="5">
    <source>
        <dbReference type="ARBA" id="ARBA00022692"/>
    </source>
</evidence>
<evidence type="ECO:0000256" key="6">
    <source>
        <dbReference type="ARBA" id="ARBA00022989"/>
    </source>
</evidence>
<dbReference type="AlphaFoldDB" id="A0A3A3FLP6"/>
<accession>A0A3A3FLP6</accession>
<dbReference type="Pfam" id="PF00860">
    <property type="entry name" value="Xan_ur_permease"/>
    <property type="match status" value="1"/>
</dbReference>
<feature type="transmembrane region" description="Helical" evidence="8">
    <location>
        <begin position="441"/>
        <end position="462"/>
    </location>
</feature>
<feature type="transmembrane region" description="Helical" evidence="8">
    <location>
        <begin position="352"/>
        <end position="374"/>
    </location>
</feature>
<dbReference type="OrthoDB" id="9805749at2"/>
<keyword evidence="4" id="KW-1003">Cell membrane</keyword>
<dbReference type="Proteomes" id="UP000265955">
    <property type="component" value="Unassembled WGS sequence"/>
</dbReference>
<sequence length="477" mass="50155">MPDNLRNPTANSAAELAGGHINTSNQHTIRINHPEKTSSVPEVDEKLPLTKLVAFGLQHVLVMAASPIASVFLMAKALGFSSALTINLLSATFIMCGIGTLLQSFGPRGIGARLPFIMLPGGAPIVLFILIAQQTDLQTAAGAVLLTGVAYFVLLPIFRRCLQYFPLVVVGTMLLLVSINLTKVSGILITGNPGTPGFASPQNLFLAFATIACTVLFSRVLTGMWRQLSILLGLIAGTLVAIAIGAFHAEPIPLWPLFSAPSLLPFGMPKFDIIAALPLIIFSVISMVEATGQTVAIGEAVGKDIDQKRDVPKTIRGDAVISFLGGLFGTSLIITSGENIGVVRATGVRSRYVTVMSGLILVVFGLLAPLTKLISFVPEAVVGGTGVIVFAIVGIMGIDMLRRVDLRDHANMYIVAIALSAGLLPILIPGLYSNFPPNVRMLLGNGVAMGAIAAALMNFVFFHIGRGRGKGGQAAHH</sequence>
<comment type="caution">
    <text evidence="9">The sequence shown here is derived from an EMBL/GenBank/DDBJ whole genome shotgun (WGS) entry which is preliminary data.</text>
</comment>
<feature type="transmembrane region" description="Helical" evidence="8">
    <location>
        <begin position="380"/>
        <end position="401"/>
    </location>
</feature>
<keyword evidence="5 8" id="KW-0812">Transmembrane</keyword>
<feature type="transmembrane region" description="Helical" evidence="8">
    <location>
        <begin position="52"/>
        <end position="74"/>
    </location>
</feature>
<evidence type="ECO:0000256" key="8">
    <source>
        <dbReference type="SAM" id="Phobius"/>
    </source>
</evidence>
<keyword evidence="6 8" id="KW-1133">Transmembrane helix</keyword>
<evidence type="ECO:0000313" key="9">
    <source>
        <dbReference type="EMBL" id="RJF92452.1"/>
    </source>
</evidence>
<feature type="transmembrane region" description="Helical" evidence="8">
    <location>
        <begin position="202"/>
        <end position="221"/>
    </location>
</feature>
<dbReference type="EMBL" id="QYUO01000003">
    <property type="protein sequence ID" value="RJF92452.1"/>
    <property type="molecule type" value="Genomic_DNA"/>
</dbReference>
<evidence type="ECO:0000256" key="3">
    <source>
        <dbReference type="ARBA" id="ARBA00022448"/>
    </source>
</evidence>
<evidence type="ECO:0000313" key="10">
    <source>
        <dbReference type="Proteomes" id="UP000265955"/>
    </source>
</evidence>
<organism evidence="9 10">
    <name type="scientific">Noviherbaspirillum saxi</name>
    <dbReference type="NCBI Taxonomy" id="2320863"/>
    <lineage>
        <taxon>Bacteria</taxon>
        <taxon>Pseudomonadati</taxon>
        <taxon>Pseudomonadota</taxon>
        <taxon>Betaproteobacteria</taxon>
        <taxon>Burkholderiales</taxon>
        <taxon>Oxalobacteraceae</taxon>
        <taxon>Noviherbaspirillum</taxon>
    </lineage>
</organism>
<comment type="similarity">
    <text evidence="2">Belongs to the nucleobase:cation symporter-2 (NCS2) (TC 2.A.40) family.</text>
</comment>
<dbReference type="InterPro" id="IPR006042">
    <property type="entry name" value="Xan_ur_permease"/>
</dbReference>
<feature type="transmembrane region" description="Helical" evidence="8">
    <location>
        <begin position="80"/>
        <end position="102"/>
    </location>
</feature>
<feature type="transmembrane region" description="Helical" evidence="8">
    <location>
        <begin position="269"/>
        <end position="288"/>
    </location>
</feature>
<feature type="transmembrane region" description="Helical" evidence="8">
    <location>
        <begin position="164"/>
        <end position="182"/>
    </location>
</feature>
<dbReference type="PANTHER" id="PTHR42810">
    <property type="entry name" value="PURINE PERMEASE C1399.01C-RELATED"/>
    <property type="match status" value="1"/>
</dbReference>
<feature type="transmembrane region" description="Helical" evidence="8">
    <location>
        <begin position="114"/>
        <end position="133"/>
    </location>
</feature>
<feature type="transmembrane region" description="Helical" evidence="8">
    <location>
        <begin position="228"/>
        <end position="249"/>
    </location>
</feature>
<evidence type="ECO:0000256" key="4">
    <source>
        <dbReference type="ARBA" id="ARBA00022475"/>
    </source>
</evidence>
<dbReference type="GO" id="GO:0042907">
    <property type="term" value="F:xanthine transmembrane transporter activity"/>
    <property type="evidence" value="ECO:0007669"/>
    <property type="project" value="TreeGrafter"/>
</dbReference>
<feature type="transmembrane region" description="Helical" evidence="8">
    <location>
        <begin position="139"/>
        <end position="157"/>
    </location>
</feature>
<dbReference type="InterPro" id="IPR006043">
    <property type="entry name" value="NCS2"/>
</dbReference>
<keyword evidence="7 8" id="KW-0472">Membrane</keyword>
<dbReference type="PANTHER" id="PTHR42810:SF4">
    <property type="entry name" value="URIC ACID TRANSPORTER UACT"/>
    <property type="match status" value="1"/>
</dbReference>
<reference evidence="10" key="1">
    <citation type="submission" date="2018-09" db="EMBL/GenBank/DDBJ databases">
        <authorList>
            <person name="Zhu H."/>
        </authorList>
    </citation>
    <scope>NUCLEOTIDE SEQUENCE [LARGE SCALE GENOMIC DNA]</scope>
    <source>
        <strain evidence="10">K1R23-30</strain>
    </source>
</reference>
<dbReference type="GO" id="GO:0005886">
    <property type="term" value="C:plasma membrane"/>
    <property type="evidence" value="ECO:0007669"/>
    <property type="project" value="UniProtKB-SubCell"/>
</dbReference>
<evidence type="ECO:0000256" key="2">
    <source>
        <dbReference type="ARBA" id="ARBA00008821"/>
    </source>
</evidence>
<name>A0A3A3FLP6_9BURK</name>
<keyword evidence="3" id="KW-0813">Transport</keyword>
<protein>
    <submittedName>
        <fullName evidence="9">Uracil-xanthine permease</fullName>
    </submittedName>
</protein>